<sequence>MHYLCLAIIGIDTQLRNGNLAEHEAAAAISQLLYNRGKMDRAVSSEQFLLNGFGNENIGSYEQADNLTKRFLMNHTAASMLNDEFAGIDKGYQAGVFNAERVIAWKSLHAANSASKLIDAGFSGDDQVFLGAFFIDAPRLPELSSLQLSQPTIPNMDMRSTLRQMSIGGSGTEAMTNVQLYGLQHGGNLPQNDDQLTEFSKYSRPATALEALDTVDSILTGVAVASGVGTGIAAGKIYLKNK</sequence>
<keyword evidence="2" id="KW-1185">Reference proteome</keyword>
<evidence type="ECO:0000313" key="2">
    <source>
        <dbReference type="Proteomes" id="UP000244906"/>
    </source>
</evidence>
<comment type="caution">
    <text evidence="1">The sequence shown here is derived from an EMBL/GenBank/DDBJ whole genome shotgun (WGS) entry which is preliminary data.</text>
</comment>
<dbReference type="Proteomes" id="UP000244906">
    <property type="component" value="Unassembled WGS sequence"/>
</dbReference>
<accession>A0A2V1H0M7</accession>
<dbReference type="AlphaFoldDB" id="A0A2V1H0M7"/>
<proteinExistence type="predicted"/>
<protein>
    <submittedName>
        <fullName evidence="1">Uncharacterized protein</fullName>
    </submittedName>
</protein>
<gene>
    <name evidence="1" type="ORF">DC094_12995</name>
</gene>
<organism evidence="1 2">
    <name type="scientific">Pelagibaculum spongiae</name>
    <dbReference type="NCBI Taxonomy" id="2080658"/>
    <lineage>
        <taxon>Bacteria</taxon>
        <taxon>Pseudomonadati</taxon>
        <taxon>Pseudomonadota</taxon>
        <taxon>Gammaproteobacteria</taxon>
        <taxon>Oceanospirillales</taxon>
        <taxon>Pelagibaculum</taxon>
    </lineage>
</organism>
<dbReference type="EMBL" id="QDDL01000005">
    <property type="protein sequence ID" value="PVZ68210.1"/>
    <property type="molecule type" value="Genomic_DNA"/>
</dbReference>
<reference evidence="1 2" key="1">
    <citation type="submission" date="2018-04" db="EMBL/GenBank/DDBJ databases">
        <title>Thalassorhabdus spongiae gen. nov., sp. nov., isolated from a marine sponge in South-West Iceland.</title>
        <authorList>
            <person name="Knobloch S."/>
            <person name="Daussin A."/>
            <person name="Johannsson R."/>
            <person name="Marteinsson V.T."/>
        </authorList>
    </citation>
    <scope>NUCLEOTIDE SEQUENCE [LARGE SCALE GENOMIC DNA]</scope>
    <source>
        <strain evidence="1 2">Hp12</strain>
    </source>
</reference>
<evidence type="ECO:0000313" key="1">
    <source>
        <dbReference type="EMBL" id="PVZ68210.1"/>
    </source>
</evidence>
<name>A0A2V1H0M7_9GAMM</name>